<name>A0A663M2C0_ATHCN</name>
<keyword evidence="8" id="KW-1185">Reference proteome</keyword>
<comment type="subcellular location">
    <subcellularLocation>
        <location evidence="1">Membrane</location>
    </subcellularLocation>
</comment>
<feature type="domain" description="Ig-like" evidence="6">
    <location>
        <begin position="140"/>
        <end position="214"/>
    </location>
</feature>
<dbReference type="Ensembl" id="ENSACUT00000006398.1">
    <property type="protein sequence ID" value="ENSACUP00000005996.1"/>
    <property type="gene ID" value="ENSACUG00000004084.1"/>
</dbReference>
<evidence type="ECO:0000256" key="4">
    <source>
        <dbReference type="ARBA" id="ARBA00023180"/>
    </source>
</evidence>
<evidence type="ECO:0000313" key="8">
    <source>
        <dbReference type="Proteomes" id="UP000472269"/>
    </source>
</evidence>
<evidence type="ECO:0000256" key="1">
    <source>
        <dbReference type="ARBA" id="ARBA00004370"/>
    </source>
</evidence>
<accession>A0A663M2C0</accession>
<dbReference type="InterPro" id="IPR036179">
    <property type="entry name" value="Ig-like_dom_sf"/>
</dbReference>
<feature type="chain" id="PRO_5025649857" description="Ig-like domain-containing protein" evidence="5">
    <location>
        <begin position="33"/>
        <end position="252"/>
    </location>
</feature>
<evidence type="ECO:0000256" key="5">
    <source>
        <dbReference type="SAM" id="SignalP"/>
    </source>
</evidence>
<dbReference type="Gene3D" id="2.60.40.10">
    <property type="entry name" value="Immunoglobulins"/>
    <property type="match status" value="2"/>
</dbReference>
<dbReference type="OMA" id="YFNTKFK"/>
<dbReference type="InterPro" id="IPR003599">
    <property type="entry name" value="Ig_sub"/>
</dbReference>
<organism evidence="7 8">
    <name type="scientific">Athene cunicularia</name>
    <name type="common">Burrowing owl</name>
    <name type="synonym">Speotyto cunicularia</name>
    <dbReference type="NCBI Taxonomy" id="194338"/>
    <lineage>
        <taxon>Eukaryota</taxon>
        <taxon>Metazoa</taxon>
        <taxon>Chordata</taxon>
        <taxon>Craniata</taxon>
        <taxon>Vertebrata</taxon>
        <taxon>Euteleostomi</taxon>
        <taxon>Archelosauria</taxon>
        <taxon>Archosauria</taxon>
        <taxon>Dinosauria</taxon>
        <taxon>Saurischia</taxon>
        <taxon>Theropoda</taxon>
        <taxon>Coelurosauria</taxon>
        <taxon>Aves</taxon>
        <taxon>Neognathae</taxon>
        <taxon>Neoaves</taxon>
        <taxon>Telluraves</taxon>
        <taxon>Strigiformes</taxon>
        <taxon>Strigidae</taxon>
        <taxon>Athene</taxon>
    </lineage>
</organism>
<gene>
    <name evidence="7" type="primary">CD84</name>
</gene>
<evidence type="ECO:0000256" key="2">
    <source>
        <dbReference type="ARBA" id="ARBA00022729"/>
    </source>
</evidence>
<reference evidence="7" key="2">
    <citation type="submission" date="2025-09" db="UniProtKB">
        <authorList>
            <consortium name="Ensembl"/>
        </authorList>
    </citation>
    <scope>IDENTIFICATION</scope>
</reference>
<evidence type="ECO:0000259" key="6">
    <source>
        <dbReference type="PROSITE" id="PS50835"/>
    </source>
</evidence>
<dbReference type="InterPro" id="IPR013783">
    <property type="entry name" value="Ig-like_fold"/>
</dbReference>
<dbReference type="PANTHER" id="PTHR12080">
    <property type="entry name" value="SIGNALING LYMPHOCYTIC ACTIVATION MOLECULE"/>
    <property type="match status" value="1"/>
</dbReference>
<dbReference type="InterPro" id="IPR007110">
    <property type="entry name" value="Ig-like_dom"/>
</dbReference>
<dbReference type="PROSITE" id="PS50835">
    <property type="entry name" value="IG_LIKE"/>
    <property type="match status" value="1"/>
</dbReference>
<dbReference type="AlphaFoldDB" id="A0A663M2C0"/>
<keyword evidence="4" id="KW-0325">Glycoprotein</keyword>
<dbReference type="GO" id="GO:0042110">
    <property type="term" value="P:T cell activation"/>
    <property type="evidence" value="ECO:0007669"/>
    <property type="project" value="TreeGrafter"/>
</dbReference>
<proteinExistence type="predicted"/>
<dbReference type="Proteomes" id="UP000472269">
    <property type="component" value="Unplaced"/>
</dbReference>
<keyword evidence="3" id="KW-0472">Membrane</keyword>
<dbReference type="GO" id="GO:0009897">
    <property type="term" value="C:external side of plasma membrane"/>
    <property type="evidence" value="ECO:0007669"/>
    <property type="project" value="TreeGrafter"/>
</dbReference>
<protein>
    <recommendedName>
        <fullName evidence="6">Ig-like domain-containing protein</fullName>
    </recommendedName>
</protein>
<dbReference type="InterPro" id="IPR015631">
    <property type="entry name" value="CD2/SLAM_rcpt"/>
</dbReference>
<dbReference type="SUPFAM" id="SSF48726">
    <property type="entry name" value="Immunoglobulin"/>
    <property type="match status" value="1"/>
</dbReference>
<evidence type="ECO:0000256" key="3">
    <source>
        <dbReference type="ARBA" id="ARBA00023136"/>
    </source>
</evidence>
<keyword evidence="2 5" id="KW-0732">Signal</keyword>
<feature type="signal peptide" evidence="5">
    <location>
        <begin position="1"/>
        <end position="32"/>
    </location>
</feature>
<dbReference type="PANTHER" id="PTHR12080:SF18">
    <property type="entry name" value="SLAM FAMILY MEMBER 9"/>
    <property type="match status" value="1"/>
</dbReference>
<reference evidence="7" key="1">
    <citation type="submission" date="2025-08" db="UniProtKB">
        <authorList>
            <consortium name="Ensembl"/>
        </authorList>
    </citation>
    <scope>IDENTIFICATION</scope>
</reference>
<evidence type="ECO:0000313" key="7">
    <source>
        <dbReference type="Ensembl" id="ENSACUP00000005996.1"/>
    </source>
</evidence>
<dbReference type="SMART" id="SM00409">
    <property type="entry name" value="IG"/>
    <property type="match status" value="1"/>
</dbReference>
<sequence length="252" mass="27709">ISTPGVGRRLAEKMAMGLTAALLFLFIMKAWAQHGPSQVVGVVHEVAYLSPSLKSQKPFTQIHWRRNNSVKIASRKSREEVQYPNSIYRERLELFPNNTLKISHLQKNDSSMYQVYLEDEVGKEHIESILLTVYDLVPKPTVNAKVISADPELCEAILECSVGLEGVTYKWIPHSKFPLGSGGASEQRVAFNPSMGTYTCQVSNPVSSNNASLTYRHPCSWTGTAHSARMGQQNSGGMGCKVALALGGSLEQ</sequence>